<feature type="domain" description="Thymidylate kinase-like" evidence="9">
    <location>
        <begin position="8"/>
        <end position="203"/>
    </location>
</feature>
<keyword evidence="5" id="KW-0547">Nucleotide-binding</keyword>
<dbReference type="CDD" id="cd01672">
    <property type="entry name" value="TMPK"/>
    <property type="match status" value="1"/>
</dbReference>
<organism evidence="10 11">
    <name type="scientific">Geodia barretti</name>
    <name type="common">Barrett's horny sponge</name>
    <dbReference type="NCBI Taxonomy" id="519541"/>
    <lineage>
        <taxon>Eukaryota</taxon>
        <taxon>Metazoa</taxon>
        <taxon>Porifera</taxon>
        <taxon>Demospongiae</taxon>
        <taxon>Heteroscleromorpha</taxon>
        <taxon>Tetractinellida</taxon>
        <taxon>Astrophorina</taxon>
        <taxon>Geodiidae</taxon>
        <taxon>Geodia</taxon>
    </lineage>
</organism>
<proteinExistence type="inferred from homology"/>
<dbReference type="SUPFAM" id="SSF52540">
    <property type="entry name" value="P-loop containing nucleoside triphosphate hydrolases"/>
    <property type="match status" value="1"/>
</dbReference>
<name>A0AA35RFR5_GEOBA</name>
<evidence type="ECO:0000313" key="11">
    <source>
        <dbReference type="Proteomes" id="UP001174909"/>
    </source>
</evidence>
<dbReference type="NCBIfam" id="TIGR00041">
    <property type="entry name" value="DTMP_kinase"/>
    <property type="match status" value="1"/>
</dbReference>
<evidence type="ECO:0000256" key="4">
    <source>
        <dbReference type="ARBA" id="ARBA00022727"/>
    </source>
</evidence>
<comment type="caution">
    <text evidence="10">The sequence shown here is derived from an EMBL/GenBank/DDBJ whole genome shotgun (WGS) entry which is preliminary data.</text>
</comment>
<dbReference type="GO" id="GO:0006227">
    <property type="term" value="P:dUDP biosynthetic process"/>
    <property type="evidence" value="ECO:0007669"/>
    <property type="project" value="TreeGrafter"/>
</dbReference>
<evidence type="ECO:0000256" key="7">
    <source>
        <dbReference type="ARBA" id="ARBA00022840"/>
    </source>
</evidence>
<dbReference type="InterPro" id="IPR027417">
    <property type="entry name" value="P-loop_NTPase"/>
</dbReference>
<keyword evidence="4" id="KW-0545">Nucleotide biosynthesis</keyword>
<dbReference type="InterPro" id="IPR018094">
    <property type="entry name" value="Thymidylate_kinase"/>
</dbReference>
<evidence type="ECO:0000256" key="5">
    <source>
        <dbReference type="ARBA" id="ARBA00022741"/>
    </source>
</evidence>
<dbReference type="AlphaFoldDB" id="A0AA35RFR5"/>
<dbReference type="EMBL" id="CASHTH010001033">
    <property type="protein sequence ID" value="CAI8010399.1"/>
    <property type="molecule type" value="Genomic_DNA"/>
</dbReference>
<evidence type="ECO:0000256" key="1">
    <source>
        <dbReference type="ARBA" id="ARBA00009776"/>
    </source>
</evidence>
<dbReference type="EC" id="2.7.4.9" evidence="2"/>
<dbReference type="PANTHER" id="PTHR10344">
    <property type="entry name" value="THYMIDYLATE KINASE"/>
    <property type="match status" value="1"/>
</dbReference>
<comment type="similarity">
    <text evidence="1">Belongs to the thymidylate kinase family.</text>
</comment>
<dbReference type="GO" id="GO:0006233">
    <property type="term" value="P:dTDP biosynthetic process"/>
    <property type="evidence" value="ECO:0007669"/>
    <property type="project" value="InterPro"/>
</dbReference>
<evidence type="ECO:0000256" key="2">
    <source>
        <dbReference type="ARBA" id="ARBA00012980"/>
    </source>
</evidence>
<accession>A0AA35RFR5</accession>
<sequence length="219" mass="24092">MPGLFIAFEGGDGAGKTTQASLLETALCERGYSTVSVREPGSTTLGNYLRQYLVNEQPVSPLAELFLFEASRAELMREVIEPQLAAGAVVIADRFAGSTIAYQGYGRGLNLERIEWLNDVATGGRFPDLTVLLDIDPSIGLGRVHGRQLELRLQYGEESDRFEDQQPDFHHNVRYGFQQQAAANQGCWVLVEANQSIETVASQVWCAVETKLGLHSSQE</sequence>
<evidence type="ECO:0000313" key="10">
    <source>
        <dbReference type="EMBL" id="CAI8010399.1"/>
    </source>
</evidence>
<evidence type="ECO:0000259" key="9">
    <source>
        <dbReference type="Pfam" id="PF02223"/>
    </source>
</evidence>
<dbReference type="InterPro" id="IPR039430">
    <property type="entry name" value="Thymidylate_kin-like_dom"/>
</dbReference>
<dbReference type="GO" id="GO:0005829">
    <property type="term" value="C:cytosol"/>
    <property type="evidence" value="ECO:0007669"/>
    <property type="project" value="TreeGrafter"/>
</dbReference>
<dbReference type="HAMAP" id="MF_00165">
    <property type="entry name" value="Thymidylate_kinase"/>
    <property type="match status" value="1"/>
</dbReference>
<keyword evidence="7" id="KW-0067">ATP-binding</keyword>
<gene>
    <name evidence="10" type="ORF">GBAR_LOCUS6853</name>
</gene>
<evidence type="ECO:0000256" key="8">
    <source>
        <dbReference type="ARBA" id="ARBA00048743"/>
    </source>
</evidence>
<dbReference type="FunFam" id="3.40.50.300:FF:000225">
    <property type="entry name" value="Thymidylate kinase"/>
    <property type="match status" value="1"/>
</dbReference>
<evidence type="ECO:0000256" key="3">
    <source>
        <dbReference type="ARBA" id="ARBA00022679"/>
    </source>
</evidence>
<comment type="catalytic activity">
    <reaction evidence="8">
        <text>dTMP + ATP = dTDP + ADP</text>
        <dbReference type="Rhea" id="RHEA:13517"/>
        <dbReference type="ChEBI" id="CHEBI:30616"/>
        <dbReference type="ChEBI" id="CHEBI:58369"/>
        <dbReference type="ChEBI" id="CHEBI:63528"/>
        <dbReference type="ChEBI" id="CHEBI:456216"/>
        <dbReference type="EC" id="2.7.4.9"/>
    </reaction>
</comment>
<keyword evidence="6 10" id="KW-0418">Kinase</keyword>
<keyword evidence="3" id="KW-0808">Transferase</keyword>
<dbReference type="Proteomes" id="UP001174909">
    <property type="component" value="Unassembled WGS sequence"/>
</dbReference>
<dbReference type="PANTHER" id="PTHR10344:SF4">
    <property type="entry name" value="UMP-CMP KINASE 2, MITOCHONDRIAL"/>
    <property type="match status" value="1"/>
</dbReference>
<dbReference type="Pfam" id="PF02223">
    <property type="entry name" value="Thymidylate_kin"/>
    <property type="match status" value="1"/>
</dbReference>
<reference evidence="10" key="1">
    <citation type="submission" date="2023-03" db="EMBL/GenBank/DDBJ databases">
        <authorList>
            <person name="Steffen K."/>
            <person name="Cardenas P."/>
        </authorList>
    </citation>
    <scope>NUCLEOTIDE SEQUENCE</scope>
</reference>
<dbReference type="Gene3D" id="3.40.50.300">
    <property type="entry name" value="P-loop containing nucleotide triphosphate hydrolases"/>
    <property type="match status" value="1"/>
</dbReference>
<dbReference type="GO" id="GO:0004798">
    <property type="term" value="F:dTMP kinase activity"/>
    <property type="evidence" value="ECO:0007669"/>
    <property type="project" value="UniProtKB-EC"/>
</dbReference>
<evidence type="ECO:0000256" key="6">
    <source>
        <dbReference type="ARBA" id="ARBA00022777"/>
    </source>
</evidence>
<protein>
    <recommendedName>
        <fullName evidence="2">dTMP kinase</fullName>
        <ecNumber evidence="2">2.7.4.9</ecNumber>
    </recommendedName>
</protein>
<keyword evidence="11" id="KW-1185">Reference proteome</keyword>
<dbReference type="GO" id="GO:0006235">
    <property type="term" value="P:dTTP biosynthetic process"/>
    <property type="evidence" value="ECO:0007669"/>
    <property type="project" value="TreeGrafter"/>
</dbReference>
<dbReference type="GO" id="GO:0005524">
    <property type="term" value="F:ATP binding"/>
    <property type="evidence" value="ECO:0007669"/>
    <property type="project" value="UniProtKB-KW"/>
</dbReference>